<evidence type="ECO:0000256" key="1">
    <source>
        <dbReference type="ARBA" id="ARBA00022679"/>
    </source>
</evidence>
<dbReference type="Gene3D" id="2.160.10.10">
    <property type="entry name" value="Hexapeptide repeat proteins"/>
    <property type="match status" value="1"/>
</dbReference>
<reference evidence="4 5" key="1">
    <citation type="submission" date="2019-10" db="EMBL/GenBank/DDBJ databases">
        <title>Prolixibacter strains distinguished by the presence of nitrate reductase genes were adept at nitrate-dependent anaerobic corrosion of metallic iron and carbon steel.</title>
        <authorList>
            <person name="Iino T."/>
            <person name="Shono N."/>
            <person name="Ito K."/>
            <person name="Nakamura R."/>
            <person name="Sueoka K."/>
            <person name="Harayama S."/>
            <person name="Ohkuma M."/>
        </authorList>
    </citation>
    <scope>NUCLEOTIDE SEQUENCE [LARGE SCALE GENOMIC DNA]</scope>
    <source>
        <strain evidence="4 5">JCM 13498</strain>
    </source>
</reference>
<gene>
    <name evidence="4" type="ORF">PbJCM13498_28200</name>
</gene>
<dbReference type="PANTHER" id="PTHR23416">
    <property type="entry name" value="SIALIC ACID SYNTHASE-RELATED"/>
    <property type="match status" value="1"/>
</dbReference>
<keyword evidence="2" id="KW-0677">Repeat</keyword>
<comment type="caution">
    <text evidence="4">The sequence shown here is derived from an EMBL/GenBank/DDBJ whole genome shotgun (WGS) entry which is preliminary data.</text>
</comment>
<proteinExistence type="predicted"/>
<dbReference type="CDD" id="cd04647">
    <property type="entry name" value="LbH_MAT_like"/>
    <property type="match status" value="1"/>
</dbReference>
<evidence type="ECO:0008006" key="6">
    <source>
        <dbReference type="Google" id="ProtNLM"/>
    </source>
</evidence>
<dbReference type="EMBL" id="BLAX01000001">
    <property type="protein sequence ID" value="GET33957.1"/>
    <property type="molecule type" value="Genomic_DNA"/>
</dbReference>
<keyword evidence="3" id="KW-0012">Acyltransferase</keyword>
<dbReference type="Pfam" id="PF00132">
    <property type="entry name" value="Hexapep"/>
    <property type="match status" value="1"/>
</dbReference>
<dbReference type="InterPro" id="IPR018357">
    <property type="entry name" value="Hexapep_transf_CS"/>
</dbReference>
<dbReference type="GO" id="GO:0016746">
    <property type="term" value="F:acyltransferase activity"/>
    <property type="evidence" value="ECO:0007669"/>
    <property type="project" value="UniProtKB-KW"/>
</dbReference>
<dbReference type="InterPro" id="IPR001451">
    <property type="entry name" value="Hexapep"/>
</dbReference>
<dbReference type="InterPro" id="IPR051159">
    <property type="entry name" value="Hexapeptide_acetyltransf"/>
</dbReference>
<protein>
    <recommendedName>
        <fullName evidence="6">Acyltransferase</fullName>
    </recommendedName>
</protein>
<organism evidence="4 5">
    <name type="scientific">Prolixibacter bellariivorans</name>
    <dbReference type="NCBI Taxonomy" id="314319"/>
    <lineage>
        <taxon>Bacteria</taxon>
        <taxon>Pseudomonadati</taxon>
        <taxon>Bacteroidota</taxon>
        <taxon>Bacteroidia</taxon>
        <taxon>Marinilabiliales</taxon>
        <taxon>Prolixibacteraceae</taxon>
        <taxon>Prolixibacter</taxon>
    </lineage>
</organism>
<evidence type="ECO:0000313" key="5">
    <source>
        <dbReference type="Proteomes" id="UP000391834"/>
    </source>
</evidence>
<keyword evidence="1" id="KW-0808">Transferase</keyword>
<accession>A0A5M4B2S1</accession>
<evidence type="ECO:0000256" key="3">
    <source>
        <dbReference type="ARBA" id="ARBA00023315"/>
    </source>
</evidence>
<keyword evidence="5" id="KW-1185">Reference proteome</keyword>
<dbReference type="AlphaFoldDB" id="A0A5M4B2S1"/>
<evidence type="ECO:0000256" key="2">
    <source>
        <dbReference type="ARBA" id="ARBA00022737"/>
    </source>
</evidence>
<evidence type="ECO:0000313" key="4">
    <source>
        <dbReference type="EMBL" id="GET33957.1"/>
    </source>
</evidence>
<dbReference type="Proteomes" id="UP000391834">
    <property type="component" value="Unassembled WGS sequence"/>
</dbReference>
<dbReference type="RefSeq" id="WP_036985441.1">
    <property type="nucleotide sequence ID" value="NZ_BLAX01000001.1"/>
</dbReference>
<name>A0A5M4B2S1_9BACT</name>
<dbReference type="InterPro" id="IPR011004">
    <property type="entry name" value="Trimer_LpxA-like_sf"/>
</dbReference>
<dbReference type="OrthoDB" id="9814490at2"/>
<sequence length="168" mass="19068">MKQKIKKLLLLPLKQINEIKWARKMGVRVGDNCRLLNVSFSSEPYLVKIGNHVSATRVHFETHDGGMWIFRDKHPEWDKINRIEVGDNVYIGYEALIMPGVRIGNNVIVGAKSVVTRDIPDNSVAVGIPARVIKSTTDYYNKIKSEVILTKGLTAAQKKIYLLKHFNL</sequence>
<dbReference type="PROSITE" id="PS00101">
    <property type="entry name" value="HEXAPEP_TRANSFERASES"/>
    <property type="match status" value="1"/>
</dbReference>
<dbReference type="SUPFAM" id="SSF51161">
    <property type="entry name" value="Trimeric LpxA-like enzymes"/>
    <property type="match status" value="1"/>
</dbReference>